<organism evidence="2 3">
    <name type="scientific">Nocardioides oleivorans</name>
    <dbReference type="NCBI Taxonomy" id="273676"/>
    <lineage>
        <taxon>Bacteria</taxon>
        <taxon>Bacillati</taxon>
        <taxon>Actinomycetota</taxon>
        <taxon>Actinomycetes</taxon>
        <taxon>Propionibacteriales</taxon>
        <taxon>Nocardioidaceae</taxon>
        <taxon>Nocardioides</taxon>
    </lineage>
</organism>
<protein>
    <submittedName>
        <fullName evidence="2">SRPBCC family protein</fullName>
    </submittedName>
</protein>
<evidence type="ECO:0000256" key="1">
    <source>
        <dbReference type="SAM" id="MobiDB-lite"/>
    </source>
</evidence>
<name>A0A4Q2S0L6_9ACTN</name>
<proteinExistence type="predicted"/>
<dbReference type="Proteomes" id="UP000294071">
    <property type="component" value="Unassembled WGS sequence"/>
</dbReference>
<evidence type="ECO:0000313" key="2">
    <source>
        <dbReference type="EMBL" id="RYB93905.1"/>
    </source>
</evidence>
<sequence>MSRTMQVSDSVLVEADRMAIWSQVADPTQMPRWSPENTGASSEPGRPLEVGEVFDGTNRRGRARWVTECVVAESDPGRRFVFHVRKIGVGSPRLRGRIATWAYDFADADGGTLVTETWTDRRTSWPDWAAGIFDRAATGGALFADFQRRNIRRTLARLKVELEQQA</sequence>
<keyword evidence="3" id="KW-1185">Reference proteome</keyword>
<dbReference type="EMBL" id="SDWT01000001">
    <property type="protein sequence ID" value="RYB93905.1"/>
    <property type="molecule type" value="Genomic_DNA"/>
</dbReference>
<dbReference type="OrthoDB" id="4618973at2"/>
<comment type="caution">
    <text evidence="2">The sequence shown here is derived from an EMBL/GenBank/DDBJ whole genome shotgun (WGS) entry which is preliminary data.</text>
</comment>
<feature type="region of interest" description="Disordered" evidence="1">
    <location>
        <begin position="26"/>
        <end position="53"/>
    </location>
</feature>
<accession>A0A4Q2S0L6</accession>
<dbReference type="Pfam" id="PF10604">
    <property type="entry name" value="Polyketide_cyc2"/>
    <property type="match status" value="1"/>
</dbReference>
<dbReference type="InterPro" id="IPR023393">
    <property type="entry name" value="START-like_dom_sf"/>
</dbReference>
<reference evidence="2 3" key="1">
    <citation type="submission" date="2019-01" db="EMBL/GenBank/DDBJ databases">
        <title>Novel species of Nocardioides.</title>
        <authorList>
            <person name="Liu Q."/>
            <person name="Xin Y.-H."/>
        </authorList>
    </citation>
    <scope>NUCLEOTIDE SEQUENCE [LARGE SCALE GENOMIC DNA]</scope>
    <source>
        <strain evidence="2 3">CGMCC 4.6882</strain>
    </source>
</reference>
<gene>
    <name evidence="2" type="ORF">EUA93_05765</name>
</gene>
<dbReference type="SUPFAM" id="SSF55961">
    <property type="entry name" value="Bet v1-like"/>
    <property type="match status" value="1"/>
</dbReference>
<dbReference type="InterPro" id="IPR019587">
    <property type="entry name" value="Polyketide_cyclase/dehydratase"/>
</dbReference>
<dbReference type="RefSeq" id="WP_129399261.1">
    <property type="nucleotide sequence ID" value="NZ_SDWT01000001.1"/>
</dbReference>
<dbReference type="CDD" id="cd07812">
    <property type="entry name" value="SRPBCC"/>
    <property type="match status" value="1"/>
</dbReference>
<evidence type="ECO:0000313" key="3">
    <source>
        <dbReference type="Proteomes" id="UP000294071"/>
    </source>
</evidence>
<dbReference type="Gene3D" id="3.30.530.20">
    <property type="match status" value="1"/>
</dbReference>
<dbReference type="AlphaFoldDB" id="A0A4Q2S0L6"/>